<name>A0A8S1JCR1_9CHLO</name>
<dbReference type="EMBL" id="CAJHUC010002522">
    <property type="protein sequence ID" value="CAD7703928.1"/>
    <property type="molecule type" value="Genomic_DNA"/>
</dbReference>
<dbReference type="Gene3D" id="2.40.30.10">
    <property type="entry name" value="Translation factors"/>
    <property type="match status" value="1"/>
</dbReference>
<evidence type="ECO:0000259" key="1">
    <source>
        <dbReference type="PROSITE" id="PS51384"/>
    </source>
</evidence>
<sequence>MPEAHREFFAAQRVVYAATVDEAGAPWASALAGPEGFISSPDDRHLRIEPMLPHASDRGNFSPGSPIGLLAIDLATRQRYRANGVILETPKASVHCLLLRIDQSFGNCPKYIASRRVIVRDAGLLEPSARDPAIRGACLGRPQIAAIRAADVFYVASAYTGPVGPDSRENSAGADIAHRGGPVGFVRVVDERTLRWPDYVGNGFFNTLGNIVLEPRCGLLFLDYATGDALQVSGRAAVLFEDRTLPGAQRTVEFRVEEFSHVRAALPLAVKGPVEASPHNPVAVGEGDDRVQLVECVWVKDEATGVKTFEFRMPVGDDGEPLDYLPGQYGSFDLRGPEGRKKVTNRAWTISSHPAHSRATGIFTITVKNIGVASRWLHEMMAPGESIAFRGFGGDFTPMKGVKGGSASQRMAALVAGGIGITPLWSMLRHFEMDGADVLVLYSARTSGEAAFLRGIEEKEEKSGGRIRMRVTVTGEDPKWRGMRGRVDEAFLRRHAPDLRRREVYLCGPQGFMDNVGAAMRRMGCDSGSIFTESFAF</sequence>
<organism evidence="2 3">
    <name type="scientific">Ostreobium quekettii</name>
    <dbReference type="NCBI Taxonomy" id="121088"/>
    <lineage>
        <taxon>Eukaryota</taxon>
        <taxon>Viridiplantae</taxon>
        <taxon>Chlorophyta</taxon>
        <taxon>core chlorophytes</taxon>
        <taxon>Ulvophyceae</taxon>
        <taxon>TCBD clade</taxon>
        <taxon>Bryopsidales</taxon>
        <taxon>Ostreobineae</taxon>
        <taxon>Ostreobiaceae</taxon>
        <taxon>Ostreobium</taxon>
    </lineage>
</organism>
<dbReference type="InterPro" id="IPR012349">
    <property type="entry name" value="Split_barrel_FMN-bd"/>
</dbReference>
<dbReference type="InterPro" id="IPR039261">
    <property type="entry name" value="FNR_nucleotide-bd"/>
</dbReference>
<dbReference type="PANTHER" id="PTHR42815">
    <property type="entry name" value="FAD-BINDING, PUTATIVE (AFU_ORTHOLOGUE AFUA_6G07600)-RELATED"/>
    <property type="match status" value="1"/>
</dbReference>
<dbReference type="PANTHER" id="PTHR42815:SF2">
    <property type="entry name" value="FAD-BINDING, PUTATIVE (AFU_ORTHOLOGUE AFUA_6G07600)-RELATED"/>
    <property type="match status" value="1"/>
</dbReference>
<gene>
    <name evidence="2" type="ORF">OSTQU699_LOCUS9285</name>
</gene>
<dbReference type="InterPro" id="IPR017938">
    <property type="entry name" value="Riboflavin_synthase-like_b-brl"/>
</dbReference>
<evidence type="ECO:0000313" key="3">
    <source>
        <dbReference type="Proteomes" id="UP000708148"/>
    </source>
</evidence>
<dbReference type="Gene3D" id="3.40.50.80">
    <property type="entry name" value="Nucleotide-binding domain of ferredoxin-NADP reductase (FNR) module"/>
    <property type="match status" value="1"/>
</dbReference>
<dbReference type="Gene3D" id="2.30.110.10">
    <property type="entry name" value="Electron Transport, Fmn-binding Protein, Chain A"/>
    <property type="match status" value="2"/>
</dbReference>
<feature type="domain" description="FAD-binding FR-type" evidence="1">
    <location>
        <begin position="289"/>
        <end position="399"/>
    </location>
</feature>
<keyword evidence="3" id="KW-1185">Reference proteome</keyword>
<dbReference type="SUPFAM" id="SSF50475">
    <property type="entry name" value="FMN-binding split barrel"/>
    <property type="match status" value="1"/>
</dbReference>
<proteinExistence type="predicted"/>
<protein>
    <recommendedName>
        <fullName evidence="1">FAD-binding FR-type domain-containing protein</fullName>
    </recommendedName>
</protein>
<evidence type="ECO:0000313" key="2">
    <source>
        <dbReference type="EMBL" id="CAD7703928.1"/>
    </source>
</evidence>
<dbReference type="PROSITE" id="PS51384">
    <property type="entry name" value="FAD_FR"/>
    <property type="match status" value="1"/>
</dbReference>
<dbReference type="OrthoDB" id="436496at2759"/>
<dbReference type="SUPFAM" id="SSF63380">
    <property type="entry name" value="Riboflavin synthase domain-like"/>
    <property type="match status" value="1"/>
</dbReference>
<dbReference type="SUPFAM" id="SSF52343">
    <property type="entry name" value="Ferredoxin reductase-like, C-terminal NADP-linked domain"/>
    <property type="match status" value="1"/>
</dbReference>
<dbReference type="GO" id="GO:0016491">
    <property type="term" value="F:oxidoreductase activity"/>
    <property type="evidence" value="ECO:0007669"/>
    <property type="project" value="InterPro"/>
</dbReference>
<dbReference type="Proteomes" id="UP000708148">
    <property type="component" value="Unassembled WGS sequence"/>
</dbReference>
<dbReference type="InterPro" id="IPR017927">
    <property type="entry name" value="FAD-bd_FR_type"/>
</dbReference>
<dbReference type="InterPro" id="IPR001433">
    <property type="entry name" value="OxRdtase_FAD/NAD-bd"/>
</dbReference>
<reference evidence="2" key="1">
    <citation type="submission" date="2020-12" db="EMBL/GenBank/DDBJ databases">
        <authorList>
            <person name="Iha C."/>
        </authorList>
    </citation>
    <scope>NUCLEOTIDE SEQUENCE</scope>
</reference>
<dbReference type="Pfam" id="PF00175">
    <property type="entry name" value="NAD_binding_1"/>
    <property type="match status" value="1"/>
</dbReference>
<dbReference type="AlphaFoldDB" id="A0A8S1JCR1"/>
<accession>A0A8S1JCR1</accession>
<comment type="caution">
    <text evidence="2">The sequence shown here is derived from an EMBL/GenBank/DDBJ whole genome shotgun (WGS) entry which is preliminary data.</text>
</comment>